<feature type="transmembrane region" description="Helical" evidence="5">
    <location>
        <begin position="254"/>
        <end position="274"/>
    </location>
</feature>
<keyword evidence="2 5" id="KW-0812">Transmembrane</keyword>
<proteinExistence type="predicted"/>
<name>A0ABX6YLQ3_9MICO</name>
<feature type="domain" description="Major facilitator superfamily (MFS) profile" evidence="6">
    <location>
        <begin position="25"/>
        <end position="488"/>
    </location>
</feature>
<dbReference type="PANTHER" id="PTHR42718">
    <property type="entry name" value="MAJOR FACILITATOR SUPERFAMILY MULTIDRUG TRANSPORTER MFSC"/>
    <property type="match status" value="1"/>
</dbReference>
<dbReference type="Gene3D" id="1.20.1250.20">
    <property type="entry name" value="MFS general substrate transporter like domains"/>
    <property type="match status" value="1"/>
</dbReference>
<organism evidence="7 8">
    <name type="scientific">Paramicrobacterium chengjingii</name>
    <dbReference type="NCBI Taxonomy" id="2769067"/>
    <lineage>
        <taxon>Bacteria</taxon>
        <taxon>Bacillati</taxon>
        <taxon>Actinomycetota</taxon>
        <taxon>Actinomycetes</taxon>
        <taxon>Micrococcales</taxon>
        <taxon>Microbacteriaceae</taxon>
        <taxon>Paramicrobacterium</taxon>
    </lineage>
</organism>
<dbReference type="InterPro" id="IPR011701">
    <property type="entry name" value="MFS"/>
</dbReference>
<gene>
    <name evidence="7" type="ORF">HCR76_05935</name>
</gene>
<feature type="transmembrane region" description="Helical" evidence="5">
    <location>
        <begin position="391"/>
        <end position="408"/>
    </location>
</feature>
<reference evidence="7 8" key="1">
    <citation type="submission" date="2020-12" db="EMBL/GenBank/DDBJ databases">
        <title>Microbacterium sp. HY060.</title>
        <authorList>
            <person name="Zhou J."/>
        </authorList>
    </citation>
    <scope>NUCLEOTIDE SEQUENCE [LARGE SCALE GENOMIC DNA]</scope>
    <source>
        <strain evidence="7 8">HY60</strain>
    </source>
</reference>
<evidence type="ECO:0000313" key="7">
    <source>
        <dbReference type="EMBL" id="QPZ39595.1"/>
    </source>
</evidence>
<comment type="subcellular location">
    <subcellularLocation>
        <location evidence="1">Cell membrane</location>
        <topology evidence="1">Multi-pass membrane protein</topology>
    </subcellularLocation>
</comment>
<dbReference type="PANTHER" id="PTHR42718:SF39">
    <property type="entry name" value="ACTINORHODIN TRANSPORTER-RELATED"/>
    <property type="match status" value="1"/>
</dbReference>
<keyword evidence="3 5" id="KW-1133">Transmembrane helix</keyword>
<protein>
    <submittedName>
        <fullName evidence="7">MFS transporter</fullName>
    </submittedName>
</protein>
<feature type="transmembrane region" description="Helical" evidence="5">
    <location>
        <begin position="61"/>
        <end position="79"/>
    </location>
</feature>
<dbReference type="InterPro" id="IPR020846">
    <property type="entry name" value="MFS_dom"/>
</dbReference>
<dbReference type="Pfam" id="PF07690">
    <property type="entry name" value="MFS_1"/>
    <property type="match status" value="1"/>
</dbReference>
<dbReference type="SUPFAM" id="SSF103473">
    <property type="entry name" value="MFS general substrate transporter"/>
    <property type="match status" value="1"/>
</dbReference>
<feature type="transmembrane region" description="Helical" evidence="5">
    <location>
        <begin position="179"/>
        <end position="203"/>
    </location>
</feature>
<feature type="transmembrane region" description="Helical" evidence="5">
    <location>
        <begin position="295"/>
        <end position="320"/>
    </location>
</feature>
<evidence type="ECO:0000256" key="3">
    <source>
        <dbReference type="ARBA" id="ARBA00022989"/>
    </source>
</evidence>
<feature type="transmembrane region" description="Helical" evidence="5">
    <location>
        <begin position="332"/>
        <end position="350"/>
    </location>
</feature>
<dbReference type="InterPro" id="IPR036259">
    <property type="entry name" value="MFS_trans_sf"/>
</dbReference>
<dbReference type="RefSeq" id="WP_166989124.1">
    <property type="nucleotide sequence ID" value="NZ_CP061169.1"/>
</dbReference>
<dbReference type="Proteomes" id="UP000662814">
    <property type="component" value="Chromosome"/>
</dbReference>
<feature type="transmembrane region" description="Helical" evidence="5">
    <location>
        <begin position="91"/>
        <end position="111"/>
    </location>
</feature>
<feature type="transmembrane region" description="Helical" evidence="5">
    <location>
        <begin position="362"/>
        <end position="385"/>
    </location>
</feature>
<feature type="transmembrane region" description="Helical" evidence="5">
    <location>
        <begin position="437"/>
        <end position="456"/>
    </location>
</feature>
<accession>A0ABX6YLQ3</accession>
<feature type="transmembrane region" description="Helical" evidence="5">
    <location>
        <begin position="149"/>
        <end position="173"/>
    </location>
</feature>
<dbReference type="PROSITE" id="PS50850">
    <property type="entry name" value="MFS"/>
    <property type="match status" value="1"/>
</dbReference>
<evidence type="ECO:0000313" key="8">
    <source>
        <dbReference type="Proteomes" id="UP000662814"/>
    </source>
</evidence>
<feature type="transmembrane region" description="Helical" evidence="5">
    <location>
        <begin position="230"/>
        <end position="248"/>
    </location>
</feature>
<feature type="transmembrane region" description="Helical" evidence="5">
    <location>
        <begin position="462"/>
        <end position="485"/>
    </location>
</feature>
<keyword evidence="4 5" id="KW-0472">Membrane</keyword>
<feature type="transmembrane region" description="Helical" evidence="5">
    <location>
        <begin position="25"/>
        <end position="49"/>
    </location>
</feature>
<dbReference type="Gene3D" id="1.20.1720.10">
    <property type="entry name" value="Multidrug resistance protein D"/>
    <property type="match status" value="1"/>
</dbReference>
<evidence type="ECO:0000259" key="6">
    <source>
        <dbReference type="PROSITE" id="PS50850"/>
    </source>
</evidence>
<evidence type="ECO:0000256" key="4">
    <source>
        <dbReference type="ARBA" id="ARBA00023136"/>
    </source>
</evidence>
<keyword evidence="8" id="KW-1185">Reference proteome</keyword>
<sequence>MSAKSTVESGGDAASEAPDPARWRILAVLLVAIFMSLISVSIVNVALPSIQSGLGASQSDIQWVLSGYALTFGIVLVAAGRAGDVMGRGGIFVVGVAVFTASSIAAGLAPNAEWLNIARFVQGVGSGLLNPQGVGMIQHYFRGAERGKAFGYFGSAVGVSVAIGPVLGGLIIQLGGADIGWRLTFLVNVPVGIVAIILALLWFPRPLISRGVKAPVDSDQPARRSRSMDLVGALLLGFAVLSLLFPFVESGLSALIWLLLPVGILLVAAWVLWERRYARRGHSPMVDLKIFATRSFANGTVIVTLYFLGMTSVWVLVALYMQDGLGHSAFEAGLVGIPSAIFSAFSAHWAGSRVVVFGRKIVVVGLLIALFGLASTVAVVLLNQVGLASEWWLLLTLSFIGIAQGVVISPNQTLTLADVPLNYAGSSGAIMQTGQRIGTSVGIAVVTAAVFASLAFTDWPVAMAIGFTLIAVVVLAALAVAVVDLRYRARTGTR</sequence>
<evidence type="ECO:0000256" key="1">
    <source>
        <dbReference type="ARBA" id="ARBA00004651"/>
    </source>
</evidence>
<evidence type="ECO:0000256" key="2">
    <source>
        <dbReference type="ARBA" id="ARBA00022692"/>
    </source>
</evidence>
<evidence type="ECO:0000256" key="5">
    <source>
        <dbReference type="SAM" id="Phobius"/>
    </source>
</evidence>
<dbReference type="EMBL" id="CP061169">
    <property type="protein sequence ID" value="QPZ39595.1"/>
    <property type="molecule type" value="Genomic_DNA"/>
</dbReference>
<dbReference type="PRINTS" id="PR01036">
    <property type="entry name" value="TCRTETB"/>
</dbReference>